<name>A0A2S9XGW6_9BACT</name>
<dbReference type="Pfam" id="PF01527">
    <property type="entry name" value="HTH_Tnp_1"/>
    <property type="match status" value="1"/>
</dbReference>
<sequence>MPTKPTSKRRHCTAEQKAAIVRRHMVDKVPVSDLCDEHGIQPSVLHAWHKQVADNLAKVFDSLEGGDRARAARDGELVRKDQQIAALEARIAKKDSVIADISEEHIALKKTLGVR</sequence>
<accession>A0A2S9XGW6</accession>
<comment type="caution">
    <text evidence="1">The sequence shown here is derived from an EMBL/GenBank/DDBJ whole genome shotgun (WGS) entry which is preliminary data.</text>
</comment>
<dbReference type="GO" id="GO:0004803">
    <property type="term" value="F:transposase activity"/>
    <property type="evidence" value="ECO:0007669"/>
    <property type="project" value="InterPro"/>
</dbReference>
<dbReference type="Proteomes" id="UP000238823">
    <property type="component" value="Unassembled WGS sequence"/>
</dbReference>
<dbReference type="InterPro" id="IPR002514">
    <property type="entry name" value="Transposase_8"/>
</dbReference>
<dbReference type="Gene3D" id="1.10.10.10">
    <property type="entry name" value="Winged helix-like DNA-binding domain superfamily/Winged helix DNA-binding domain"/>
    <property type="match status" value="1"/>
</dbReference>
<dbReference type="EMBL" id="PVNL01000162">
    <property type="protein sequence ID" value="PRP92116.1"/>
    <property type="molecule type" value="Genomic_DNA"/>
</dbReference>
<protein>
    <submittedName>
        <fullName evidence="1">Transposase</fullName>
    </submittedName>
</protein>
<gene>
    <name evidence="1" type="ORF">ENSA7_81720</name>
</gene>
<evidence type="ECO:0000313" key="2">
    <source>
        <dbReference type="Proteomes" id="UP000238823"/>
    </source>
</evidence>
<dbReference type="AlphaFoldDB" id="A0A2S9XGW6"/>
<dbReference type="RefSeq" id="WP_106094916.1">
    <property type="nucleotide sequence ID" value="NZ_PVNL01000162.1"/>
</dbReference>
<reference evidence="1 2" key="1">
    <citation type="submission" date="2018-03" db="EMBL/GenBank/DDBJ databases">
        <title>Draft Genome Sequences of the Obligatory Marine Myxobacteria Enhygromyxa salina SWB007.</title>
        <authorList>
            <person name="Poehlein A."/>
            <person name="Moghaddam J.A."/>
            <person name="Harms H."/>
            <person name="Alanjari M."/>
            <person name="Koenig G.M."/>
            <person name="Daniel R."/>
            <person name="Schaeberle T.F."/>
        </authorList>
    </citation>
    <scope>NUCLEOTIDE SEQUENCE [LARGE SCALE GENOMIC DNA]</scope>
    <source>
        <strain evidence="1 2">SWB007</strain>
    </source>
</reference>
<dbReference type="InterPro" id="IPR036388">
    <property type="entry name" value="WH-like_DNA-bd_sf"/>
</dbReference>
<dbReference type="InterPro" id="IPR010921">
    <property type="entry name" value="Trp_repressor/repl_initiator"/>
</dbReference>
<dbReference type="GO" id="GO:0006313">
    <property type="term" value="P:DNA transposition"/>
    <property type="evidence" value="ECO:0007669"/>
    <property type="project" value="InterPro"/>
</dbReference>
<dbReference type="OrthoDB" id="9800877at2"/>
<dbReference type="SUPFAM" id="SSF48295">
    <property type="entry name" value="TrpR-like"/>
    <property type="match status" value="1"/>
</dbReference>
<organism evidence="1 2">
    <name type="scientific">Enhygromyxa salina</name>
    <dbReference type="NCBI Taxonomy" id="215803"/>
    <lineage>
        <taxon>Bacteria</taxon>
        <taxon>Pseudomonadati</taxon>
        <taxon>Myxococcota</taxon>
        <taxon>Polyangia</taxon>
        <taxon>Nannocystales</taxon>
        <taxon>Nannocystaceae</taxon>
        <taxon>Enhygromyxa</taxon>
    </lineage>
</organism>
<evidence type="ECO:0000313" key="1">
    <source>
        <dbReference type="EMBL" id="PRP92116.1"/>
    </source>
</evidence>
<dbReference type="GO" id="GO:0043565">
    <property type="term" value="F:sequence-specific DNA binding"/>
    <property type="evidence" value="ECO:0007669"/>
    <property type="project" value="InterPro"/>
</dbReference>
<proteinExistence type="predicted"/>